<feature type="non-terminal residue" evidence="1">
    <location>
        <position position="1"/>
    </location>
</feature>
<dbReference type="GO" id="GO:0051015">
    <property type="term" value="F:actin filament binding"/>
    <property type="evidence" value="ECO:0007669"/>
    <property type="project" value="TreeGrafter"/>
</dbReference>
<organism evidence="2">
    <name type="scientific">Harpegnathos saltator</name>
    <name type="common">Jerdon's jumping ant</name>
    <dbReference type="NCBI Taxonomy" id="610380"/>
    <lineage>
        <taxon>Eukaryota</taxon>
        <taxon>Metazoa</taxon>
        <taxon>Ecdysozoa</taxon>
        <taxon>Arthropoda</taxon>
        <taxon>Hexapoda</taxon>
        <taxon>Insecta</taxon>
        <taxon>Pterygota</taxon>
        <taxon>Neoptera</taxon>
        <taxon>Endopterygota</taxon>
        <taxon>Hymenoptera</taxon>
        <taxon>Apocrita</taxon>
        <taxon>Aculeata</taxon>
        <taxon>Formicoidea</taxon>
        <taxon>Formicidae</taxon>
        <taxon>Ponerinae</taxon>
        <taxon>Ponerini</taxon>
        <taxon>Harpegnathos</taxon>
    </lineage>
</organism>
<evidence type="ECO:0000313" key="1">
    <source>
        <dbReference type="EMBL" id="EFN76224.1"/>
    </source>
</evidence>
<keyword evidence="2" id="KW-1185">Reference proteome</keyword>
<dbReference type="GO" id="GO:0015629">
    <property type="term" value="C:actin cytoskeleton"/>
    <property type="evidence" value="ECO:0007669"/>
    <property type="project" value="TreeGrafter"/>
</dbReference>
<dbReference type="Proteomes" id="UP000008237">
    <property type="component" value="Unassembled WGS sequence"/>
</dbReference>
<dbReference type="EMBL" id="GL453336">
    <property type="protein sequence ID" value="EFN76224.1"/>
    <property type="molecule type" value="Genomic_DNA"/>
</dbReference>
<accession>E2C757</accession>
<dbReference type="PANTHER" id="PTHR17271:SF1">
    <property type="entry name" value="PROTEIN OUTSPREAD"/>
    <property type="match status" value="1"/>
</dbReference>
<dbReference type="InParanoid" id="E2C757"/>
<dbReference type="STRING" id="610380.E2C757"/>
<sequence length="82" mass="9029">PETVPQARIDMTRVLEVAAAEDVTGHPYSLAVTSPEGVTFVKGTCREETRWWTDVLQVYSRNKNESMVSGLISSTSVDLLSD</sequence>
<reference evidence="1 2" key="1">
    <citation type="journal article" date="2010" name="Science">
        <title>Genomic comparison of the ants Camponotus floridanus and Harpegnathos saltator.</title>
        <authorList>
            <person name="Bonasio R."/>
            <person name="Zhang G."/>
            <person name="Ye C."/>
            <person name="Mutti N.S."/>
            <person name="Fang X."/>
            <person name="Qin N."/>
            <person name="Donahue G."/>
            <person name="Yang P."/>
            <person name="Li Q."/>
            <person name="Li C."/>
            <person name="Zhang P."/>
            <person name="Huang Z."/>
            <person name="Berger S.L."/>
            <person name="Reinberg D."/>
            <person name="Wang J."/>
            <person name="Liebig J."/>
        </authorList>
    </citation>
    <scope>NUCLEOTIDE SEQUENCE [LARGE SCALE GENOMIC DNA]</scope>
    <source>
        <strain evidence="1 2">R22 G/1</strain>
    </source>
</reference>
<gene>
    <name evidence="1" type="ORF">EAI_01135</name>
</gene>
<protein>
    <submittedName>
        <fullName evidence="1">Protein outspread</fullName>
    </submittedName>
</protein>
<evidence type="ECO:0000313" key="2">
    <source>
        <dbReference type="Proteomes" id="UP000008237"/>
    </source>
</evidence>
<dbReference type="PANTHER" id="PTHR17271">
    <property type="entry name" value="PLECKSTRIN HOMOLOGY PH DOMAIN-CONTAINING PROTEIN"/>
    <property type="match status" value="1"/>
</dbReference>
<dbReference type="SUPFAM" id="SSF50729">
    <property type="entry name" value="PH domain-like"/>
    <property type="match status" value="1"/>
</dbReference>
<dbReference type="OrthoDB" id="9942268at2759"/>
<dbReference type="InterPro" id="IPR052223">
    <property type="entry name" value="Actin_Cytoskeleton_Reg"/>
</dbReference>
<name>E2C757_HARSA</name>
<proteinExistence type="predicted"/>
<dbReference type="AlphaFoldDB" id="E2C757"/>